<accession>A0A9W8HN87</accession>
<protein>
    <submittedName>
        <fullName evidence="4">Interferon- developmental regulator 1</fullName>
    </submittedName>
</protein>
<proteinExistence type="inferred from homology"/>
<gene>
    <name evidence="4" type="primary">IFRD1</name>
    <name evidence="4" type="ORF">H4R20_006278</name>
</gene>
<evidence type="ECO:0000256" key="2">
    <source>
        <dbReference type="SAM" id="MobiDB-lite"/>
    </source>
</evidence>
<comment type="similarity">
    <text evidence="1">Belongs to the IFRD family.</text>
</comment>
<feature type="region of interest" description="Disordered" evidence="2">
    <location>
        <begin position="1"/>
        <end position="63"/>
    </location>
</feature>
<feature type="compositionally biased region" description="Basic and acidic residues" evidence="2">
    <location>
        <begin position="1"/>
        <end position="10"/>
    </location>
</feature>
<dbReference type="InterPro" id="IPR016024">
    <property type="entry name" value="ARM-type_fold"/>
</dbReference>
<dbReference type="OrthoDB" id="18978at2759"/>
<dbReference type="EMBL" id="JANBUO010002590">
    <property type="protein sequence ID" value="KAJ2794285.1"/>
    <property type="molecule type" value="Genomic_DNA"/>
</dbReference>
<name>A0A9W8HN87_9FUNG</name>
<comment type="caution">
    <text evidence="4">The sequence shown here is derived from an EMBL/GenBank/DDBJ whole genome shotgun (WGS) entry which is preliminary data.</text>
</comment>
<dbReference type="SUPFAM" id="SSF48371">
    <property type="entry name" value="ARM repeat"/>
    <property type="match status" value="1"/>
</dbReference>
<dbReference type="PANTHER" id="PTHR12354">
    <property type="entry name" value="INTERFERON-RELATED DEVELOPMENTAL REGULATOR"/>
    <property type="match status" value="1"/>
</dbReference>
<dbReference type="InterPro" id="IPR007701">
    <property type="entry name" value="Interferon-rel_develop_reg_N"/>
</dbReference>
<sequence length="455" mass="49722">MARKSRESNELLRTALNSGRTRSSTGRSGRATPKSQSQRSSRAGSGIASRDESEDEDDVASNASDDTWALSEADDAGAEVSGNWEAQLEEALDGVGEKRVATREKALTTVERLMAHVYMGDALEGRRVTLLEALRRGARSTKSDRERVLALRCVALWFVSFGAEEEGEEELPQTAELLHALAADADAVSSDVRAAALAALGMANFIAAADYRDAAELLRAVWYLLDAALDAREAVLARQAFETAGLLLTVVLDSNLALAEQLFDNAFSAHMRALTADAVDVRVAAAQNFALMHDALASERSSSTETPVFGARNDELIGVLEMLRHEPAKRHARRATATQRAAMRDVLGTIEHSQPPELRLAVHGRTIRFGDWTRILRLQAFRAALRGGLPLHFVQNPLLHDVFEVEFDVGSEEYLRNGARIVVGPSSELAKARSVEIRKRRDAHRTAQRYGSDSE</sequence>
<feature type="compositionally biased region" description="Low complexity" evidence="2">
    <location>
        <begin position="18"/>
        <end position="48"/>
    </location>
</feature>
<evidence type="ECO:0000256" key="1">
    <source>
        <dbReference type="ARBA" id="ARBA00008828"/>
    </source>
</evidence>
<dbReference type="Proteomes" id="UP001140094">
    <property type="component" value="Unassembled WGS sequence"/>
</dbReference>
<keyword evidence="5" id="KW-1185">Reference proteome</keyword>
<dbReference type="Pfam" id="PF05004">
    <property type="entry name" value="IFRD"/>
    <property type="match status" value="1"/>
</dbReference>
<evidence type="ECO:0000259" key="3">
    <source>
        <dbReference type="Pfam" id="PF05004"/>
    </source>
</evidence>
<dbReference type="PANTHER" id="PTHR12354:SF1">
    <property type="entry name" value="INTERFERON-RELATED DEVELOPMENTAL REGULATOR 1"/>
    <property type="match status" value="1"/>
</dbReference>
<evidence type="ECO:0000313" key="4">
    <source>
        <dbReference type="EMBL" id="KAJ2794285.1"/>
    </source>
</evidence>
<feature type="domain" description="Interferon-related developmental regulator N-terminal" evidence="3">
    <location>
        <begin position="61"/>
        <end position="351"/>
    </location>
</feature>
<evidence type="ECO:0000313" key="5">
    <source>
        <dbReference type="Proteomes" id="UP001140094"/>
    </source>
</evidence>
<organism evidence="4 5">
    <name type="scientific">Coemansia guatemalensis</name>
    <dbReference type="NCBI Taxonomy" id="2761395"/>
    <lineage>
        <taxon>Eukaryota</taxon>
        <taxon>Fungi</taxon>
        <taxon>Fungi incertae sedis</taxon>
        <taxon>Zoopagomycota</taxon>
        <taxon>Kickxellomycotina</taxon>
        <taxon>Kickxellomycetes</taxon>
        <taxon>Kickxellales</taxon>
        <taxon>Kickxellaceae</taxon>
        <taxon>Coemansia</taxon>
    </lineage>
</organism>
<reference evidence="4" key="1">
    <citation type="submission" date="2022-07" db="EMBL/GenBank/DDBJ databases">
        <title>Phylogenomic reconstructions and comparative analyses of Kickxellomycotina fungi.</title>
        <authorList>
            <person name="Reynolds N.K."/>
            <person name="Stajich J.E."/>
            <person name="Barry K."/>
            <person name="Grigoriev I.V."/>
            <person name="Crous P."/>
            <person name="Smith M.E."/>
        </authorList>
    </citation>
    <scope>NUCLEOTIDE SEQUENCE</scope>
    <source>
        <strain evidence="4">NRRL 1565</strain>
    </source>
</reference>
<dbReference type="InterPro" id="IPR039777">
    <property type="entry name" value="IFRD"/>
</dbReference>
<dbReference type="AlphaFoldDB" id="A0A9W8HN87"/>